<feature type="region of interest" description="Disordered" evidence="11">
    <location>
        <begin position="146"/>
        <end position="168"/>
    </location>
</feature>
<organism evidence="13 14">
    <name type="scientific">Folsomia candida</name>
    <name type="common">Springtail</name>
    <dbReference type="NCBI Taxonomy" id="158441"/>
    <lineage>
        <taxon>Eukaryota</taxon>
        <taxon>Metazoa</taxon>
        <taxon>Ecdysozoa</taxon>
        <taxon>Arthropoda</taxon>
        <taxon>Hexapoda</taxon>
        <taxon>Collembola</taxon>
        <taxon>Entomobryomorpha</taxon>
        <taxon>Isotomoidea</taxon>
        <taxon>Isotomidae</taxon>
        <taxon>Proisotominae</taxon>
        <taxon>Folsomia</taxon>
    </lineage>
</organism>
<dbReference type="FunFam" id="3.40.50.620:FF:000016">
    <property type="entry name" value="Putative choline-phosphate cytidylyltransferase B"/>
    <property type="match status" value="1"/>
</dbReference>
<evidence type="ECO:0000256" key="9">
    <source>
        <dbReference type="ARBA" id="ARBA00025706"/>
    </source>
</evidence>
<keyword evidence="5 13" id="KW-0548">Nucleotidyltransferase</keyword>
<dbReference type="NCBIfam" id="TIGR00125">
    <property type="entry name" value="cyt_tran_rel"/>
    <property type="match status" value="1"/>
</dbReference>
<evidence type="ECO:0000256" key="6">
    <source>
        <dbReference type="ARBA" id="ARBA00023098"/>
    </source>
</evidence>
<dbReference type="AlphaFoldDB" id="A0A226ESQ0"/>
<feature type="region of interest" description="Disordered" evidence="11">
    <location>
        <begin position="1"/>
        <end position="133"/>
    </location>
</feature>
<keyword evidence="8" id="KW-1208">Phospholipid metabolism</keyword>
<feature type="compositionally biased region" description="Polar residues" evidence="11">
    <location>
        <begin position="39"/>
        <end position="50"/>
    </location>
</feature>
<evidence type="ECO:0000313" key="14">
    <source>
        <dbReference type="Proteomes" id="UP000198287"/>
    </source>
</evidence>
<dbReference type="UniPathway" id="UPA00753">
    <property type="reaction ID" value="UER00739"/>
</dbReference>
<dbReference type="Pfam" id="PF01467">
    <property type="entry name" value="CTP_transf_like"/>
    <property type="match status" value="1"/>
</dbReference>
<comment type="pathway">
    <text evidence="9">Phospholipid metabolism; phosphatidylcholine biosynthesis; phosphatidylcholine from phosphocholine: step 1/2.</text>
</comment>
<dbReference type="InterPro" id="IPR045049">
    <property type="entry name" value="Pcy1-like"/>
</dbReference>
<comment type="caution">
    <text evidence="13">The sequence shown here is derived from an EMBL/GenBank/DDBJ whole genome shotgun (WGS) entry which is preliminary data.</text>
</comment>
<feature type="compositionally biased region" description="Acidic residues" evidence="11">
    <location>
        <begin position="123"/>
        <end position="133"/>
    </location>
</feature>
<reference evidence="13 14" key="1">
    <citation type="submission" date="2015-12" db="EMBL/GenBank/DDBJ databases">
        <title>The genome of Folsomia candida.</title>
        <authorList>
            <person name="Faddeeva A."/>
            <person name="Derks M.F."/>
            <person name="Anvar Y."/>
            <person name="Smit S."/>
            <person name="Van Straalen N."/>
            <person name="Roelofs D."/>
        </authorList>
    </citation>
    <scope>NUCLEOTIDE SEQUENCE [LARGE SCALE GENOMIC DNA]</scope>
    <source>
        <strain evidence="13 14">VU population</strain>
        <tissue evidence="13">Whole body</tissue>
    </source>
</reference>
<dbReference type="InterPro" id="IPR041723">
    <property type="entry name" value="CCT"/>
</dbReference>
<comment type="pathway">
    <text evidence="1">Lipid metabolism.</text>
</comment>
<keyword evidence="4 13" id="KW-0808">Transferase</keyword>
<dbReference type="SUPFAM" id="SSF52374">
    <property type="entry name" value="Nucleotidylyl transferase"/>
    <property type="match status" value="1"/>
</dbReference>
<keyword evidence="6" id="KW-0443">Lipid metabolism</keyword>
<feature type="compositionally biased region" description="Basic residues" evidence="11">
    <location>
        <begin position="489"/>
        <end position="498"/>
    </location>
</feature>
<proteinExistence type="inferred from homology"/>
<dbReference type="STRING" id="158441.A0A226ESQ0"/>
<evidence type="ECO:0000259" key="12">
    <source>
        <dbReference type="Pfam" id="PF01467"/>
    </source>
</evidence>
<accession>A0A226ESQ0</accession>
<protein>
    <recommendedName>
        <fullName evidence="10">choline-phosphate cytidylyltransferase</fullName>
        <ecNumber evidence="10">2.7.7.15</ecNumber>
    </recommendedName>
</protein>
<evidence type="ECO:0000256" key="3">
    <source>
        <dbReference type="ARBA" id="ARBA00022516"/>
    </source>
</evidence>
<evidence type="ECO:0000313" key="13">
    <source>
        <dbReference type="EMBL" id="OXA60529.1"/>
    </source>
</evidence>
<dbReference type="OrthoDB" id="17102at2759"/>
<dbReference type="CDD" id="cd02174">
    <property type="entry name" value="CCT"/>
    <property type="match status" value="1"/>
</dbReference>
<dbReference type="GO" id="GO:0004105">
    <property type="term" value="F:choline-phosphate cytidylyltransferase activity"/>
    <property type="evidence" value="ECO:0007669"/>
    <property type="project" value="UniProtKB-EC"/>
</dbReference>
<dbReference type="PANTHER" id="PTHR10739">
    <property type="entry name" value="CYTIDYLYLTRANSFERASE"/>
    <property type="match status" value="1"/>
</dbReference>
<gene>
    <name evidence="13" type="ORF">Fcan01_04553</name>
</gene>
<feature type="region of interest" description="Disordered" evidence="11">
    <location>
        <begin position="455"/>
        <end position="532"/>
    </location>
</feature>
<keyword evidence="3" id="KW-0444">Lipid biosynthesis</keyword>
<sequence length="532" mass="59086">MSTTSLEGQQLSGGSAAAGRKRHVGRMSDLSISAKPETNLIQPSTPVRNGSSKTRKATSSTSPSSTTTTKAKRSSRKRSHQSGRQKEESDEDQRMSTSSANGSCGRKAMIKEAKNGGHHFHFDDDDEDEDEDSYVDSYVANHAERSFCGGNLDGEEAPPLGSSSSDPEKFQTVDAVPLEARALLPTLHRPAPFSDEDAAVEEKQRCDTAIKISIDMAKTGSAPRPIRVYADGIYDLFHQGHARQLMQAKNLFPNVYLIVGVCNDALTHSRKGCTVMNETERYEGVRHCRYVDEVVRDAPWQLDDDFIRKHKIDFVAHDEEPYTTGSGDDVYAFLKEKGMFVATQRTEGVSTSDIVARIVRDYDVYVRRNLERGYSAKELNVGFINEKKFKFQTKMDSLKTKGKRVLESIEEKRADILHKWEDKSREFIHSFLLLFGREGRLSNIWNEGRGRILKALSPPGSPNRLNDGSSSSSSSGEGHDDEDDQPPRKYPKLSKNGKKSLSPDSSFHSARDFDVHSASVGGGGNYSEDDDD</sequence>
<dbReference type="Gene3D" id="3.40.50.620">
    <property type="entry name" value="HUPs"/>
    <property type="match status" value="1"/>
</dbReference>
<evidence type="ECO:0000256" key="11">
    <source>
        <dbReference type="SAM" id="MobiDB-lite"/>
    </source>
</evidence>
<dbReference type="InterPro" id="IPR004821">
    <property type="entry name" value="Cyt_trans-like"/>
</dbReference>
<dbReference type="PANTHER" id="PTHR10739:SF13">
    <property type="entry name" value="CHOLINE-PHOSPHATE CYTIDYLYLTRANSFERASE"/>
    <property type="match status" value="1"/>
</dbReference>
<dbReference type="Proteomes" id="UP000198287">
    <property type="component" value="Unassembled WGS sequence"/>
</dbReference>
<feature type="compositionally biased region" description="Polar residues" evidence="11">
    <location>
        <begin position="1"/>
        <end position="10"/>
    </location>
</feature>
<feature type="compositionally biased region" description="Low complexity" evidence="11">
    <location>
        <begin position="467"/>
        <end position="476"/>
    </location>
</feature>
<dbReference type="GO" id="GO:0031210">
    <property type="term" value="F:phosphatidylcholine binding"/>
    <property type="evidence" value="ECO:0007669"/>
    <property type="project" value="TreeGrafter"/>
</dbReference>
<dbReference type="EMBL" id="LNIX01000002">
    <property type="protein sequence ID" value="OXA60529.1"/>
    <property type="molecule type" value="Genomic_DNA"/>
</dbReference>
<feature type="compositionally biased region" description="Basic residues" evidence="11">
    <location>
        <begin position="70"/>
        <end position="83"/>
    </location>
</feature>
<evidence type="ECO:0000256" key="4">
    <source>
        <dbReference type="ARBA" id="ARBA00022679"/>
    </source>
</evidence>
<comment type="similarity">
    <text evidence="2">Belongs to the cytidylyltransferase family.</text>
</comment>
<dbReference type="EC" id="2.7.7.15" evidence="10"/>
<evidence type="ECO:0000256" key="1">
    <source>
        <dbReference type="ARBA" id="ARBA00005189"/>
    </source>
</evidence>
<feature type="domain" description="Cytidyltransferase-like" evidence="12">
    <location>
        <begin position="229"/>
        <end position="357"/>
    </location>
</feature>
<evidence type="ECO:0000256" key="7">
    <source>
        <dbReference type="ARBA" id="ARBA00023209"/>
    </source>
</evidence>
<evidence type="ECO:0000256" key="8">
    <source>
        <dbReference type="ARBA" id="ARBA00023264"/>
    </source>
</evidence>
<evidence type="ECO:0000256" key="10">
    <source>
        <dbReference type="ARBA" id="ARBA00026101"/>
    </source>
</evidence>
<name>A0A226ESQ0_FOLCA</name>
<evidence type="ECO:0000256" key="5">
    <source>
        <dbReference type="ARBA" id="ARBA00022695"/>
    </source>
</evidence>
<dbReference type="OMA" id="ILHKWED"/>
<keyword evidence="14" id="KW-1185">Reference proteome</keyword>
<evidence type="ECO:0000256" key="2">
    <source>
        <dbReference type="ARBA" id="ARBA00010101"/>
    </source>
</evidence>
<feature type="compositionally biased region" description="Low complexity" evidence="11">
    <location>
        <begin position="57"/>
        <end position="69"/>
    </location>
</feature>
<keyword evidence="7" id="KW-0594">Phospholipid biosynthesis</keyword>
<dbReference type="InterPro" id="IPR014729">
    <property type="entry name" value="Rossmann-like_a/b/a_fold"/>
</dbReference>